<evidence type="ECO:0000256" key="6">
    <source>
        <dbReference type="ARBA" id="ARBA00022490"/>
    </source>
</evidence>
<comment type="similarity">
    <text evidence="3">Belongs to the RNase E/G family. RNase G subfamily.</text>
</comment>
<dbReference type="InterPro" id="IPR012340">
    <property type="entry name" value="NA-bd_OB-fold"/>
</dbReference>
<dbReference type="RefSeq" id="WP_096152701.1">
    <property type="nucleotide sequence ID" value="NZ_FPIW01000003.1"/>
</dbReference>
<dbReference type="EMBL" id="FPIW01000003">
    <property type="protein sequence ID" value="SFW16953.1"/>
    <property type="molecule type" value="Genomic_DNA"/>
</dbReference>
<dbReference type="Pfam" id="PF20833">
    <property type="entry name" value="RNase_E_G_Thio"/>
    <property type="match status" value="1"/>
</dbReference>
<keyword evidence="17" id="KW-0472">Membrane</keyword>
<feature type="compositionally biased region" description="Low complexity" evidence="18">
    <location>
        <begin position="206"/>
        <end position="249"/>
    </location>
</feature>
<keyword evidence="7" id="KW-0997">Cell inner membrane</keyword>
<evidence type="ECO:0000256" key="15">
    <source>
        <dbReference type="ARBA" id="ARBA00022842"/>
    </source>
</evidence>
<keyword evidence="14" id="KW-0378">Hydrolase</keyword>
<dbReference type="Gene3D" id="2.40.50.140">
    <property type="entry name" value="Nucleic acid-binding proteins"/>
    <property type="match status" value="1"/>
</dbReference>
<keyword evidence="9" id="KW-0819">tRNA processing</keyword>
<keyword evidence="11" id="KW-0479">Metal-binding</keyword>
<evidence type="ECO:0000256" key="3">
    <source>
        <dbReference type="ARBA" id="ARBA00005663"/>
    </source>
</evidence>
<feature type="compositionally biased region" description="Basic and acidic residues" evidence="18">
    <location>
        <begin position="143"/>
        <end position="157"/>
    </location>
</feature>
<evidence type="ECO:0000256" key="12">
    <source>
        <dbReference type="ARBA" id="ARBA00022730"/>
    </source>
</evidence>
<dbReference type="GO" id="GO:0004540">
    <property type="term" value="F:RNA nuclease activity"/>
    <property type="evidence" value="ECO:0007669"/>
    <property type="project" value="InterPro"/>
</dbReference>
<dbReference type="Pfam" id="PF10150">
    <property type="entry name" value="RNase_E_G"/>
    <property type="match status" value="1"/>
</dbReference>
<feature type="compositionally biased region" description="Low complexity" evidence="18">
    <location>
        <begin position="51"/>
        <end position="74"/>
    </location>
</feature>
<evidence type="ECO:0000313" key="21">
    <source>
        <dbReference type="Proteomes" id="UP000182680"/>
    </source>
</evidence>
<dbReference type="NCBIfam" id="TIGR00757">
    <property type="entry name" value="RNaseEG"/>
    <property type="match status" value="1"/>
</dbReference>
<evidence type="ECO:0000259" key="19">
    <source>
        <dbReference type="PROSITE" id="PS50126"/>
    </source>
</evidence>
<sequence length="1076" mass="112427">MTKDQETPVTETQNSGESGQKTSKPKSRASARGKSATASEATAGQAEKTSSRPSPASKTSSSSSPSADTPAPKASKPRAGKSTATKPVAASKSTAAKAGSAEDASAAKGAAKTKTVEKTATKAKSTAKPAVKSKAAAGSEAEGVEKTVKKAKAEEKTPGAASSAAAAPKRTAPKAATAKSKQATTKSTGKPAAGTAKSGSEDAPADKTASAAAGAKTAKSAPKATAGTAAPKAVAAKAPDAKDAAPSVAQSPKSASQTGEKLPGADAAKAPADTAANKVQTAAPSAAAKDGTVAAGAPEAGAKAASAARSRAATKARAATARKKTTDKSADKSAAEGRVAPAQPKSTAAAATVAGAAEKISPPSAGATAPAMPTPPASSSAREGKDLTPPAPAAAVAEHAAEHTAGQPRSAANAEKAKPAASSAAHPTAAHGTVKTETAVLALAATERLALTGRNSLAIENTELLALTLTTSETVPQEENGAGAEASETSGEVPRRKNRRGRRGGRGRNRKKELNGENGDALAAGTSAADSVHSEDSLQNEDEGFSAESPQAPAVSGNAPDEAAAKESPGAAPAASSKKTAPTETGKHKSKSESANARRRMFISVLPGEQVEVALTEDGQLLEYYLDMLHQRKIKGNIYKGVIHNIDTNLQAAFVSYGAGKNGFLQIDEIHPEYWLTHHEPAKGKKFPPIQKVLKAGQEVLVQVVKEPTGSKGAFLTTWLSLAGRFLVLTPGQEQIGVSRKVDDEEERSRLREMMNGIDPGQGLGVIVRTVSAGTTKTTLKNDLQYLKRVWRDIRKKATEVTAPSLIYQEPGLSERAVRDYLTDDVGEIWVDNEDVAQSIRETVNLLFPRKSDLVRLHSDVRTSMWERFSLRRQLDQIYTREVLLPSGGRLVFDQTEALMAVDINSGKISGKGNFEAMAHKTNMEAAETIARHLKLRDIGGQVVIDFIEMRDKKHIIEVEKTLRSAMKNDRARHDVGRMSAFGLLELVRQRTGSSALAITMEPCPACGGTGQRRNLEWQALQALRELRRMLRAESKEKCVYGTSAELALYLLNHKRDSLREMEQDYGKCLEISVRP</sequence>
<dbReference type="PANTHER" id="PTHR30001">
    <property type="entry name" value="RIBONUCLEASE"/>
    <property type="match status" value="1"/>
</dbReference>
<keyword evidence="10" id="KW-0540">Nuclease</keyword>
<evidence type="ECO:0000256" key="11">
    <source>
        <dbReference type="ARBA" id="ARBA00022723"/>
    </source>
</evidence>
<feature type="compositionally biased region" description="Low complexity" evidence="18">
    <location>
        <begin position="158"/>
        <end position="188"/>
    </location>
</feature>
<dbReference type="InterPro" id="IPR019307">
    <property type="entry name" value="RNA-bd_AU-1/RNase_E/G"/>
</dbReference>
<dbReference type="GO" id="GO:0016787">
    <property type="term" value="F:hydrolase activity"/>
    <property type="evidence" value="ECO:0007669"/>
    <property type="project" value="UniProtKB-KW"/>
</dbReference>
<comment type="cofactor">
    <cofactor evidence="1">
        <name>Mg(2+)</name>
        <dbReference type="ChEBI" id="CHEBI:18420"/>
    </cofactor>
</comment>
<feature type="compositionally biased region" description="Basic and acidic residues" evidence="18">
    <location>
        <begin position="324"/>
        <end position="335"/>
    </location>
</feature>
<evidence type="ECO:0000256" key="7">
    <source>
        <dbReference type="ARBA" id="ARBA00022519"/>
    </source>
</evidence>
<evidence type="ECO:0000256" key="9">
    <source>
        <dbReference type="ARBA" id="ARBA00022694"/>
    </source>
</evidence>
<name>A0AA94L135_DESDE</name>
<dbReference type="GO" id="GO:0006364">
    <property type="term" value="P:rRNA processing"/>
    <property type="evidence" value="ECO:0007669"/>
    <property type="project" value="UniProtKB-KW"/>
</dbReference>
<evidence type="ECO:0000256" key="16">
    <source>
        <dbReference type="ARBA" id="ARBA00022884"/>
    </source>
</evidence>
<dbReference type="GO" id="GO:0019843">
    <property type="term" value="F:rRNA binding"/>
    <property type="evidence" value="ECO:0007669"/>
    <property type="project" value="UniProtKB-KW"/>
</dbReference>
<dbReference type="AlphaFoldDB" id="A0AA94L135"/>
<feature type="region of interest" description="Disordered" evidence="18">
    <location>
        <begin position="472"/>
        <end position="596"/>
    </location>
</feature>
<dbReference type="InterPro" id="IPR003029">
    <property type="entry name" value="S1_domain"/>
</dbReference>
<feature type="compositionally biased region" description="Basic residues" evidence="18">
    <location>
        <begin position="496"/>
        <end position="511"/>
    </location>
</feature>
<keyword evidence="6" id="KW-0963">Cytoplasm</keyword>
<gene>
    <name evidence="20" type="ORF">SAMN02910291_00232</name>
</gene>
<evidence type="ECO:0000256" key="2">
    <source>
        <dbReference type="ARBA" id="ARBA00004496"/>
    </source>
</evidence>
<feature type="compositionally biased region" description="Low complexity" evidence="18">
    <location>
        <begin position="81"/>
        <end position="113"/>
    </location>
</feature>
<evidence type="ECO:0000256" key="1">
    <source>
        <dbReference type="ARBA" id="ARBA00001946"/>
    </source>
</evidence>
<dbReference type="GO" id="GO:0008033">
    <property type="term" value="P:tRNA processing"/>
    <property type="evidence" value="ECO:0007669"/>
    <property type="project" value="UniProtKB-KW"/>
</dbReference>
<feature type="compositionally biased region" description="Low complexity" evidence="18">
    <location>
        <begin position="122"/>
        <end position="141"/>
    </location>
</feature>
<dbReference type="GO" id="GO:0005737">
    <property type="term" value="C:cytoplasm"/>
    <property type="evidence" value="ECO:0007669"/>
    <property type="project" value="UniProtKB-SubCell"/>
</dbReference>
<dbReference type="CDD" id="cd04453">
    <property type="entry name" value="S1_RNase_E"/>
    <property type="match status" value="1"/>
</dbReference>
<keyword evidence="5" id="KW-1003">Cell membrane</keyword>
<feature type="region of interest" description="Disordered" evidence="18">
    <location>
        <begin position="1"/>
        <end position="433"/>
    </location>
</feature>
<dbReference type="PROSITE" id="PS50126">
    <property type="entry name" value="S1"/>
    <property type="match status" value="1"/>
</dbReference>
<dbReference type="GO" id="GO:0046872">
    <property type="term" value="F:metal ion binding"/>
    <property type="evidence" value="ECO:0007669"/>
    <property type="project" value="UniProtKB-KW"/>
</dbReference>
<feature type="compositionally biased region" description="Polar residues" evidence="18">
    <location>
        <begin position="7"/>
        <end position="22"/>
    </location>
</feature>
<feature type="compositionally biased region" description="Low complexity" evidence="18">
    <location>
        <begin position="265"/>
        <end position="276"/>
    </location>
</feature>
<keyword evidence="16" id="KW-0694">RNA-binding</keyword>
<dbReference type="Gene3D" id="3.40.1260.20">
    <property type="entry name" value="Ribonuclease E, catalytic domain"/>
    <property type="match status" value="1"/>
</dbReference>
<comment type="subcellular location">
    <subcellularLocation>
        <location evidence="2">Cytoplasm</location>
    </subcellularLocation>
</comment>
<evidence type="ECO:0000256" key="4">
    <source>
        <dbReference type="ARBA" id="ARBA00017719"/>
    </source>
</evidence>
<proteinExistence type="inferred from homology"/>
<dbReference type="Proteomes" id="UP000182680">
    <property type="component" value="Unassembled WGS sequence"/>
</dbReference>
<evidence type="ECO:0000256" key="17">
    <source>
        <dbReference type="ARBA" id="ARBA00023136"/>
    </source>
</evidence>
<reference evidence="21" key="1">
    <citation type="submission" date="2016-11" db="EMBL/GenBank/DDBJ databases">
        <authorList>
            <person name="Jaros S."/>
            <person name="Januszkiewicz K."/>
            <person name="Wedrychowicz H."/>
        </authorList>
    </citation>
    <scope>NUCLEOTIDE SEQUENCE [LARGE SCALE GENOMIC DNA]</scope>
    <source>
        <strain evidence="21">DSM 7057</strain>
    </source>
</reference>
<evidence type="ECO:0000256" key="5">
    <source>
        <dbReference type="ARBA" id="ARBA00022475"/>
    </source>
</evidence>
<evidence type="ECO:0000256" key="10">
    <source>
        <dbReference type="ARBA" id="ARBA00022722"/>
    </source>
</evidence>
<evidence type="ECO:0000313" key="20">
    <source>
        <dbReference type="EMBL" id="SFW16953.1"/>
    </source>
</evidence>
<keyword evidence="15" id="KW-0460">Magnesium</keyword>
<evidence type="ECO:0000256" key="8">
    <source>
        <dbReference type="ARBA" id="ARBA00022552"/>
    </source>
</evidence>
<keyword evidence="13" id="KW-0255">Endonuclease</keyword>
<dbReference type="InterPro" id="IPR004659">
    <property type="entry name" value="RNase_E/G"/>
</dbReference>
<feature type="compositionally biased region" description="Low complexity" evidence="18">
    <location>
        <begin position="286"/>
        <end position="319"/>
    </location>
</feature>
<accession>A0AA94L135</accession>
<feature type="domain" description="S1 motif" evidence="19">
    <location>
        <begin position="636"/>
        <end position="719"/>
    </location>
</feature>
<dbReference type="InterPro" id="IPR048583">
    <property type="entry name" value="RNase_E_G_thioredoxin-like"/>
</dbReference>
<evidence type="ECO:0000256" key="18">
    <source>
        <dbReference type="SAM" id="MobiDB-lite"/>
    </source>
</evidence>
<comment type="caution">
    <text evidence="20">The sequence shown here is derived from an EMBL/GenBank/DDBJ whole genome shotgun (WGS) entry which is preliminary data.</text>
</comment>
<dbReference type="GO" id="GO:0004519">
    <property type="term" value="F:endonuclease activity"/>
    <property type="evidence" value="ECO:0007669"/>
    <property type="project" value="UniProtKB-KW"/>
</dbReference>
<evidence type="ECO:0000256" key="13">
    <source>
        <dbReference type="ARBA" id="ARBA00022759"/>
    </source>
</evidence>
<dbReference type="SMART" id="SM00316">
    <property type="entry name" value="S1"/>
    <property type="match status" value="1"/>
</dbReference>
<feature type="compositionally biased region" description="Polar residues" evidence="18">
    <location>
        <begin position="250"/>
        <end position="259"/>
    </location>
</feature>
<keyword evidence="12" id="KW-0699">rRNA-binding</keyword>
<evidence type="ECO:0000256" key="14">
    <source>
        <dbReference type="ARBA" id="ARBA00022801"/>
    </source>
</evidence>
<keyword evidence="8" id="KW-0698">rRNA processing</keyword>
<feature type="compositionally biased region" description="Low complexity" evidence="18">
    <location>
        <begin position="566"/>
        <end position="583"/>
    </location>
</feature>
<dbReference type="SUPFAM" id="SSF50249">
    <property type="entry name" value="Nucleic acid-binding proteins"/>
    <property type="match status" value="1"/>
</dbReference>
<dbReference type="PANTHER" id="PTHR30001:SF1">
    <property type="entry name" value="RIBONUCLEASE E_G-LIKE PROTEIN, CHLOROPLASTIC"/>
    <property type="match status" value="1"/>
</dbReference>
<feature type="compositionally biased region" description="Low complexity" evidence="18">
    <location>
        <begin position="411"/>
        <end position="433"/>
    </location>
</feature>
<feature type="compositionally biased region" description="Low complexity" evidence="18">
    <location>
        <begin position="339"/>
        <end position="381"/>
    </location>
</feature>
<organism evidence="20 21">
    <name type="scientific">Desulfovibrio desulfuricans</name>
    <dbReference type="NCBI Taxonomy" id="876"/>
    <lineage>
        <taxon>Bacteria</taxon>
        <taxon>Pseudomonadati</taxon>
        <taxon>Thermodesulfobacteriota</taxon>
        <taxon>Desulfovibrionia</taxon>
        <taxon>Desulfovibrionales</taxon>
        <taxon>Desulfovibrionaceae</taxon>
        <taxon>Desulfovibrio</taxon>
    </lineage>
</organism>
<protein>
    <recommendedName>
        <fullName evidence="4">Ribonuclease G</fullName>
    </recommendedName>
</protein>